<proteinExistence type="predicted"/>
<feature type="non-terminal residue" evidence="1">
    <location>
        <position position="1"/>
    </location>
</feature>
<dbReference type="Proteomes" id="UP000789920">
    <property type="component" value="Unassembled WGS sequence"/>
</dbReference>
<name>A0ACA9SDU3_9GLOM</name>
<accession>A0ACA9SDU3</accession>
<feature type="non-terminal residue" evidence="1">
    <location>
        <position position="145"/>
    </location>
</feature>
<keyword evidence="2" id="KW-1185">Reference proteome</keyword>
<gene>
    <name evidence="1" type="ORF">RPERSI_LOCUS30013</name>
</gene>
<dbReference type="EMBL" id="CAJVQC010115386">
    <property type="protein sequence ID" value="CAG8836660.1"/>
    <property type="molecule type" value="Genomic_DNA"/>
</dbReference>
<protein>
    <submittedName>
        <fullName evidence="1">7082_t:CDS:1</fullName>
    </submittedName>
</protein>
<sequence length="145" mass="17229">VVHKKFGYLLAWMLIFDHFNHSTPNFKSQLISCIKEMDISSKLFYQIFETLGHVGQTKSYNLSKWDVREFYIEAFELQYSAVLGFPLLCAHLYYRSLRHIPSVVRTWWSDLSKKRQLSISVDSYTEKYFSPIIIQDQLDMLQSED</sequence>
<comment type="caution">
    <text evidence="1">The sequence shown here is derived from an EMBL/GenBank/DDBJ whole genome shotgun (WGS) entry which is preliminary data.</text>
</comment>
<evidence type="ECO:0000313" key="1">
    <source>
        <dbReference type="EMBL" id="CAG8836660.1"/>
    </source>
</evidence>
<evidence type="ECO:0000313" key="2">
    <source>
        <dbReference type="Proteomes" id="UP000789920"/>
    </source>
</evidence>
<reference evidence="1" key="1">
    <citation type="submission" date="2021-06" db="EMBL/GenBank/DDBJ databases">
        <authorList>
            <person name="Kallberg Y."/>
            <person name="Tangrot J."/>
            <person name="Rosling A."/>
        </authorList>
    </citation>
    <scope>NUCLEOTIDE SEQUENCE</scope>
    <source>
        <strain evidence="1">MA461A</strain>
    </source>
</reference>
<organism evidence="1 2">
    <name type="scientific">Racocetra persica</name>
    <dbReference type="NCBI Taxonomy" id="160502"/>
    <lineage>
        <taxon>Eukaryota</taxon>
        <taxon>Fungi</taxon>
        <taxon>Fungi incertae sedis</taxon>
        <taxon>Mucoromycota</taxon>
        <taxon>Glomeromycotina</taxon>
        <taxon>Glomeromycetes</taxon>
        <taxon>Diversisporales</taxon>
        <taxon>Gigasporaceae</taxon>
        <taxon>Racocetra</taxon>
    </lineage>
</organism>